<evidence type="ECO:0000313" key="3">
    <source>
        <dbReference type="EMBL" id="RLU58945.1"/>
    </source>
</evidence>
<dbReference type="InterPro" id="IPR036691">
    <property type="entry name" value="Endo/exonu/phosph_ase_sf"/>
</dbReference>
<dbReference type="EMBL" id="QLQD01000016">
    <property type="protein sequence ID" value="RLU58945.1"/>
    <property type="molecule type" value="Genomic_DNA"/>
</dbReference>
<evidence type="ECO:0000313" key="4">
    <source>
        <dbReference type="Proteomes" id="UP000025245"/>
    </source>
</evidence>
<dbReference type="RefSeq" id="WP_003100608.1">
    <property type="nucleotide sequence ID" value="NZ_CP010783.1"/>
</dbReference>
<dbReference type="EMBL" id="CP007586">
    <property type="protein sequence ID" value="AHY15152.1"/>
    <property type="molecule type" value="Genomic_DNA"/>
</dbReference>
<organism evidence="3 5">
    <name type="scientific">Streptococcus iniae</name>
    <name type="common">Streptococcus shiloi</name>
    <dbReference type="NCBI Taxonomy" id="1346"/>
    <lineage>
        <taxon>Bacteria</taxon>
        <taxon>Bacillati</taxon>
        <taxon>Bacillota</taxon>
        <taxon>Bacilli</taxon>
        <taxon>Lactobacillales</taxon>
        <taxon>Streptococcaceae</taxon>
        <taxon>Streptococcus</taxon>
    </lineage>
</organism>
<reference evidence="2 4" key="1">
    <citation type="journal article" date="2014" name="Genome Announc.">
        <title>Complete Genome Sequence of a Virulent Strain, Streptococcus iniae ISET0901, Isolated from Diseased Tilapia.</title>
        <authorList>
            <person name="Pridgeon J.W."/>
            <person name="Zhang D."/>
            <person name="Zhang L."/>
        </authorList>
    </citation>
    <scope>NUCLEOTIDE SEQUENCE [LARGE SCALE GENOMIC DNA]</scope>
    <source>
        <strain evidence="2 4">ISET0901</strain>
    </source>
</reference>
<gene>
    <name evidence="3" type="ORF">DIY07_01265</name>
    <name evidence="2" type="ORF">DQ08_01345</name>
</gene>
<dbReference type="GeneID" id="35764754"/>
<dbReference type="GO" id="GO:0003824">
    <property type="term" value="F:catalytic activity"/>
    <property type="evidence" value="ECO:0007669"/>
    <property type="project" value="InterPro"/>
</dbReference>
<dbReference type="KEGG" id="siz:SI82_01630"/>
<evidence type="ECO:0000259" key="1">
    <source>
        <dbReference type="Pfam" id="PF03372"/>
    </source>
</evidence>
<protein>
    <submittedName>
        <fullName evidence="3">Exodeoxyribonuclease III</fullName>
    </submittedName>
</protein>
<evidence type="ECO:0000313" key="2">
    <source>
        <dbReference type="EMBL" id="AHY15152.1"/>
    </source>
</evidence>
<dbReference type="Gene3D" id="3.60.10.10">
    <property type="entry name" value="Endonuclease/exonuclease/phosphatase"/>
    <property type="match status" value="1"/>
</dbReference>
<name>A0A3L8GPC0_STRIN</name>
<dbReference type="STRING" id="1346.BMF34_01535"/>
<sequence length="271" mass="30515">MVKCLTINVHAWMEAEPLKKLVDLAEHILAEKYDLICLQEVNQLMESKAARELLAYQEIPGTPCIHQDNFALLLVKYLEKQGQSYYWSWAYNHIGYDKYHEGVAILSKKAISVSDILVSETSDPADYHTRRVLLAKTCLDGQDVAVCSLHLSWFGKGFEGEWAKLEAELSRLDLPLLLLGDFNNPTDLEGYQLMMASNLNLQDSHKVAQVVYGNHSIVADIDGWENNQESYKVDHALLSPQLHVSSSQIVFDGGASPVISDHYGLEIVLHF</sequence>
<dbReference type="KEGG" id="sio:DW64_01340"/>
<dbReference type="KEGG" id="siq:DQ08_01345"/>
<reference evidence="3 5" key="2">
    <citation type="submission" date="2018-06" db="EMBL/GenBank/DDBJ databases">
        <title>Mutators as drivers of adaptation in pathogenic bacteria and a risk factor for host jumps and vaccine escape.</title>
        <authorList>
            <person name="Barnes A.C."/>
            <person name="Silayeva O."/>
        </authorList>
    </citation>
    <scope>NUCLEOTIDE SEQUENCE [LARGE SCALE GENOMIC DNA]</scope>
    <source>
        <strain evidence="3 5">QMA0445</strain>
    </source>
</reference>
<feature type="domain" description="Endonuclease/exonuclease/phosphatase" evidence="1">
    <location>
        <begin position="20"/>
        <end position="262"/>
    </location>
</feature>
<dbReference type="Proteomes" id="UP000269148">
    <property type="component" value="Unassembled WGS sequence"/>
</dbReference>
<accession>A0A3L8GPC0</accession>
<dbReference type="SMR" id="A0A3L8GPC0"/>
<keyword evidence="4" id="KW-1185">Reference proteome</keyword>
<proteinExistence type="predicted"/>
<dbReference type="CDD" id="cd09079">
    <property type="entry name" value="RgfB-like"/>
    <property type="match status" value="1"/>
</dbReference>
<dbReference type="InterPro" id="IPR005135">
    <property type="entry name" value="Endo/exonuclease/phosphatase"/>
</dbReference>
<dbReference type="Pfam" id="PF03372">
    <property type="entry name" value="Exo_endo_phos"/>
    <property type="match status" value="1"/>
</dbReference>
<dbReference type="OrthoDB" id="9812537at2"/>
<evidence type="ECO:0000313" key="5">
    <source>
        <dbReference type="Proteomes" id="UP000269148"/>
    </source>
</evidence>
<dbReference type="SUPFAM" id="SSF56219">
    <property type="entry name" value="DNase I-like"/>
    <property type="match status" value="1"/>
</dbReference>
<dbReference type="Proteomes" id="UP000025245">
    <property type="component" value="Chromosome"/>
</dbReference>
<dbReference type="AlphaFoldDB" id="A0A3L8GPC0"/>